<evidence type="ECO:0000313" key="3">
    <source>
        <dbReference type="Proteomes" id="UP000627292"/>
    </source>
</evidence>
<name>A0A917N151_9BACT</name>
<proteinExistence type="predicted"/>
<evidence type="ECO:0000313" key="2">
    <source>
        <dbReference type="EMBL" id="GGH82859.1"/>
    </source>
</evidence>
<keyword evidence="1" id="KW-0732">Signal</keyword>
<feature type="chain" id="PRO_5037218238" evidence="1">
    <location>
        <begin position="37"/>
        <end position="89"/>
    </location>
</feature>
<dbReference type="EMBL" id="BMIB01000008">
    <property type="protein sequence ID" value="GGH82859.1"/>
    <property type="molecule type" value="Genomic_DNA"/>
</dbReference>
<organism evidence="2 3">
    <name type="scientific">Filimonas zeae</name>
    <dbReference type="NCBI Taxonomy" id="1737353"/>
    <lineage>
        <taxon>Bacteria</taxon>
        <taxon>Pseudomonadati</taxon>
        <taxon>Bacteroidota</taxon>
        <taxon>Chitinophagia</taxon>
        <taxon>Chitinophagales</taxon>
        <taxon>Chitinophagaceae</taxon>
        <taxon>Filimonas</taxon>
    </lineage>
</organism>
<feature type="signal peptide" evidence="1">
    <location>
        <begin position="1"/>
        <end position="36"/>
    </location>
</feature>
<gene>
    <name evidence="2" type="ORF">GCM10011379_57380</name>
</gene>
<keyword evidence="3" id="KW-1185">Reference proteome</keyword>
<protein>
    <submittedName>
        <fullName evidence="2">Uncharacterized protein</fullName>
    </submittedName>
</protein>
<reference evidence="2" key="2">
    <citation type="submission" date="2020-09" db="EMBL/GenBank/DDBJ databases">
        <authorList>
            <person name="Sun Q."/>
            <person name="Zhou Y."/>
        </authorList>
    </citation>
    <scope>NUCLEOTIDE SEQUENCE</scope>
    <source>
        <strain evidence="2">CGMCC 1.15290</strain>
    </source>
</reference>
<evidence type="ECO:0000256" key="1">
    <source>
        <dbReference type="SAM" id="SignalP"/>
    </source>
</evidence>
<dbReference type="Proteomes" id="UP000627292">
    <property type="component" value="Unassembled WGS sequence"/>
</dbReference>
<accession>A0A917N151</accession>
<comment type="caution">
    <text evidence="2">The sequence shown here is derived from an EMBL/GenBank/DDBJ whole genome shotgun (WGS) entry which is preliminary data.</text>
</comment>
<dbReference type="AlphaFoldDB" id="A0A917N151"/>
<sequence length="89" mass="9050">MEKGRLPFLNTGINMKLLKHPTMKKVLFVLALGAFAACGNGSNTEATADSTKTDSLVTPAPVVAPTADSTVKADSAAVVAPVADSAAKH</sequence>
<reference evidence="2" key="1">
    <citation type="journal article" date="2014" name="Int. J. Syst. Evol. Microbiol.">
        <title>Complete genome sequence of Corynebacterium casei LMG S-19264T (=DSM 44701T), isolated from a smear-ripened cheese.</title>
        <authorList>
            <consortium name="US DOE Joint Genome Institute (JGI-PGF)"/>
            <person name="Walter F."/>
            <person name="Albersmeier A."/>
            <person name="Kalinowski J."/>
            <person name="Ruckert C."/>
        </authorList>
    </citation>
    <scope>NUCLEOTIDE SEQUENCE</scope>
    <source>
        <strain evidence="2">CGMCC 1.15290</strain>
    </source>
</reference>